<dbReference type="HOGENOM" id="CLU_1282650_0_0_11"/>
<accession>A0A0B5I2N1</accession>
<dbReference type="KEGG" id="svt:SVTN_23095"/>
<evidence type="ECO:0000313" key="1">
    <source>
        <dbReference type="EMBL" id="AJF66836.1"/>
    </source>
</evidence>
<keyword evidence="2" id="KW-1185">Reference proteome</keyword>
<evidence type="ECO:0008006" key="3">
    <source>
        <dbReference type="Google" id="ProtNLM"/>
    </source>
</evidence>
<name>A0A0B5I2N1_9ACTN</name>
<gene>
    <name evidence="1" type="ORF">SVTN_23095</name>
</gene>
<proteinExistence type="predicted"/>
<protein>
    <recommendedName>
        <fullName evidence="3">CdiI immunity protein domain-containing protein</fullName>
    </recommendedName>
</protein>
<dbReference type="Proteomes" id="UP000031774">
    <property type="component" value="Chromosome"/>
</dbReference>
<reference evidence="1 2" key="1">
    <citation type="submission" date="2014-12" db="EMBL/GenBank/DDBJ databases">
        <title>Complete genome sequence of Streptomyces vietnamensis strain GIMV4.0001, a genetic manipulable producer of the benzoisochromanequinone antibiotic granaticin.</title>
        <authorList>
            <person name="Deng M.R."/>
            <person name="Guo J."/>
            <person name="Ma L.Y."/>
            <person name="Feng G.D."/>
            <person name="Mo C.Y."/>
            <person name="Zhu H.H."/>
        </authorList>
    </citation>
    <scope>NUCLEOTIDE SEQUENCE [LARGE SCALE GENOMIC DNA]</scope>
    <source>
        <strain evidence="2">GIMV4.0001</strain>
    </source>
</reference>
<sequence length="215" mass="24075">MALHPEGVFTGGPLAHLAELAAGPDPLEWEVLRLKRVLRLNHWDAAWRETPQKLASQLDHLSTVFTEEFFATCPEAARRMWRTAAGPKGIPAFMTDLATLLRLADREGDARYEDVPLSAWEVRAQFPLLLSLDGWAYDGEHTSYEESLHAFIEAEHPFCFHELIPRLTQALEARTLCAESPAFAASFAELAPTATPETLDVLARLTFAHLREHHG</sequence>
<dbReference type="STRING" id="362257.SVTN_23095"/>
<dbReference type="AlphaFoldDB" id="A0A0B5I2N1"/>
<evidence type="ECO:0000313" key="2">
    <source>
        <dbReference type="Proteomes" id="UP000031774"/>
    </source>
</evidence>
<organism evidence="1 2">
    <name type="scientific">Streptomyces vietnamensis</name>
    <dbReference type="NCBI Taxonomy" id="362257"/>
    <lineage>
        <taxon>Bacteria</taxon>
        <taxon>Bacillati</taxon>
        <taxon>Actinomycetota</taxon>
        <taxon>Actinomycetes</taxon>
        <taxon>Kitasatosporales</taxon>
        <taxon>Streptomycetaceae</taxon>
        <taxon>Streptomyces</taxon>
    </lineage>
</organism>
<dbReference type="EMBL" id="CP010407">
    <property type="protein sequence ID" value="AJF66836.1"/>
    <property type="molecule type" value="Genomic_DNA"/>
</dbReference>
<dbReference type="RefSeq" id="WP_041130807.1">
    <property type="nucleotide sequence ID" value="NZ_CP010407.1"/>
</dbReference>